<evidence type="ECO:0000313" key="2">
    <source>
        <dbReference type="EMBL" id="PWA58892.1"/>
    </source>
</evidence>
<keyword evidence="3" id="KW-1185">Reference proteome</keyword>
<feature type="region of interest" description="Disordered" evidence="1">
    <location>
        <begin position="1"/>
        <end position="22"/>
    </location>
</feature>
<dbReference type="AlphaFoldDB" id="A0A2U1MCH8"/>
<gene>
    <name evidence="2" type="ORF">CTI12_AA393600</name>
</gene>
<dbReference type="EMBL" id="PKPP01005769">
    <property type="protein sequence ID" value="PWA58892.1"/>
    <property type="molecule type" value="Genomic_DNA"/>
</dbReference>
<evidence type="ECO:0000313" key="3">
    <source>
        <dbReference type="Proteomes" id="UP000245207"/>
    </source>
</evidence>
<organism evidence="2 3">
    <name type="scientific">Artemisia annua</name>
    <name type="common">Sweet wormwood</name>
    <dbReference type="NCBI Taxonomy" id="35608"/>
    <lineage>
        <taxon>Eukaryota</taxon>
        <taxon>Viridiplantae</taxon>
        <taxon>Streptophyta</taxon>
        <taxon>Embryophyta</taxon>
        <taxon>Tracheophyta</taxon>
        <taxon>Spermatophyta</taxon>
        <taxon>Magnoliopsida</taxon>
        <taxon>eudicotyledons</taxon>
        <taxon>Gunneridae</taxon>
        <taxon>Pentapetalae</taxon>
        <taxon>asterids</taxon>
        <taxon>campanulids</taxon>
        <taxon>Asterales</taxon>
        <taxon>Asteraceae</taxon>
        <taxon>Asteroideae</taxon>
        <taxon>Anthemideae</taxon>
        <taxon>Artemisiinae</taxon>
        <taxon>Artemisia</taxon>
    </lineage>
</organism>
<comment type="caution">
    <text evidence="2">The sequence shown here is derived from an EMBL/GenBank/DDBJ whole genome shotgun (WGS) entry which is preliminary data.</text>
</comment>
<sequence length="120" mass="13210">MQGTSGESKSNMEKKNMKKLPSAKEMVAHYESKGMDTQEASIRVIDDLQNLLLKVVAVNNSKNRDKKNYGNVDEVLKRMESKLDSKPGYPQSIAIGFLSGGVAASVAHIWNSVRSSTRPL</sequence>
<evidence type="ECO:0000256" key="1">
    <source>
        <dbReference type="SAM" id="MobiDB-lite"/>
    </source>
</evidence>
<protein>
    <submittedName>
        <fullName evidence="2">Uncharacterized protein</fullName>
    </submittedName>
</protein>
<proteinExistence type="predicted"/>
<dbReference type="OrthoDB" id="1908822at2759"/>
<name>A0A2U1MCH8_ARTAN</name>
<accession>A0A2U1MCH8</accession>
<dbReference type="Proteomes" id="UP000245207">
    <property type="component" value="Unassembled WGS sequence"/>
</dbReference>
<reference evidence="2 3" key="1">
    <citation type="journal article" date="2018" name="Mol. Plant">
        <title>The genome of Artemisia annua provides insight into the evolution of Asteraceae family and artemisinin biosynthesis.</title>
        <authorList>
            <person name="Shen Q."/>
            <person name="Zhang L."/>
            <person name="Liao Z."/>
            <person name="Wang S."/>
            <person name="Yan T."/>
            <person name="Shi P."/>
            <person name="Liu M."/>
            <person name="Fu X."/>
            <person name="Pan Q."/>
            <person name="Wang Y."/>
            <person name="Lv Z."/>
            <person name="Lu X."/>
            <person name="Zhang F."/>
            <person name="Jiang W."/>
            <person name="Ma Y."/>
            <person name="Chen M."/>
            <person name="Hao X."/>
            <person name="Li L."/>
            <person name="Tang Y."/>
            <person name="Lv G."/>
            <person name="Zhou Y."/>
            <person name="Sun X."/>
            <person name="Brodelius P.E."/>
            <person name="Rose J.K.C."/>
            <person name="Tang K."/>
        </authorList>
    </citation>
    <scope>NUCLEOTIDE SEQUENCE [LARGE SCALE GENOMIC DNA]</scope>
    <source>
        <strain evidence="3">cv. Huhao1</strain>
        <tissue evidence="2">Leaf</tissue>
    </source>
</reference>